<proteinExistence type="predicted"/>
<dbReference type="Proteomes" id="UP000076420">
    <property type="component" value="Unassembled WGS sequence"/>
</dbReference>
<reference evidence="1" key="1">
    <citation type="submission" date="2020-05" db="UniProtKB">
        <authorList>
            <consortium name="EnsemblMetazoa"/>
        </authorList>
    </citation>
    <scope>IDENTIFICATION</scope>
    <source>
        <strain evidence="1">BB02</strain>
    </source>
</reference>
<dbReference type="VEuPathDB" id="VectorBase:BGLB011949"/>
<dbReference type="AlphaFoldDB" id="A0A2C9K282"/>
<dbReference type="KEGG" id="bgt:106078645"/>
<dbReference type="EnsemblMetazoa" id="BGLB011949-RC">
    <property type="protein sequence ID" value="BGLB011949-PC"/>
    <property type="gene ID" value="BGLB011949"/>
</dbReference>
<sequence>MINAEGRMVAKLTPLRIDYPFPAGKDSSKNPDIYRSGIVISSAPLLKSAPGAHWNLPDSRTFSACPDPIIGVPFDTSRPRKGRWGETMNTTIYRDSLEVDKYWIDYHAGTYRWRREDLSKQDAKRDLQKRIEICLYGEPRRYDILKNCDSLERQT</sequence>
<dbReference type="VEuPathDB" id="VectorBase:BGLAX_048615"/>
<evidence type="ECO:0000313" key="1">
    <source>
        <dbReference type="EnsemblMetazoa" id="BGLB011949-PC"/>
    </source>
</evidence>
<dbReference type="EnsemblMetazoa" id="BGLB011949-RB">
    <property type="protein sequence ID" value="BGLB011949-PB"/>
    <property type="gene ID" value="BGLB011949"/>
</dbReference>
<gene>
    <name evidence="1" type="primary">106078645</name>
</gene>
<organism evidence="1 2">
    <name type="scientific">Biomphalaria glabrata</name>
    <name type="common">Bloodfluke planorb</name>
    <name type="synonym">Freshwater snail</name>
    <dbReference type="NCBI Taxonomy" id="6526"/>
    <lineage>
        <taxon>Eukaryota</taxon>
        <taxon>Metazoa</taxon>
        <taxon>Spiralia</taxon>
        <taxon>Lophotrochozoa</taxon>
        <taxon>Mollusca</taxon>
        <taxon>Gastropoda</taxon>
        <taxon>Heterobranchia</taxon>
        <taxon>Euthyneura</taxon>
        <taxon>Panpulmonata</taxon>
        <taxon>Hygrophila</taxon>
        <taxon>Lymnaeoidea</taxon>
        <taxon>Planorbidae</taxon>
        <taxon>Biomphalaria</taxon>
    </lineage>
</organism>
<accession>A0A2C9K282</accession>
<name>A0A2C9K282_BIOGL</name>
<protein>
    <submittedName>
        <fullName evidence="1">Uncharacterized protein</fullName>
    </submittedName>
</protein>
<evidence type="ECO:0000313" key="2">
    <source>
        <dbReference type="Proteomes" id="UP000076420"/>
    </source>
</evidence>